<feature type="domain" description="PX" evidence="3">
    <location>
        <begin position="14"/>
        <end position="134"/>
    </location>
</feature>
<feature type="region of interest" description="Disordered" evidence="1">
    <location>
        <begin position="134"/>
        <end position="191"/>
    </location>
</feature>
<dbReference type="Pfam" id="PF00787">
    <property type="entry name" value="PX"/>
    <property type="match status" value="1"/>
</dbReference>
<dbReference type="EMBL" id="BRXW01000178">
    <property type="protein sequence ID" value="GMI12553.1"/>
    <property type="molecule type" value="Genomic_DNA"/>
</dbReference>
<evidence type="ECO:0000313" key="4">
    <source>
        <dbReference type="EMBL" id="GMI12553.1"/>
    </source>
</evidence>
<keyword evidence="2" id="KW-0472">Membrane</keyword>
<evidence type="ECO:0000259" key="3">
    <source>
        <dbReference type="PROSITE" id="PS50195"/>
    </source>
</evidence>
<dbReference type="InterPro" id="IPR001683">
    <property type="entry name" value="PX_dom"/>
</dbReference>
<protein>
    <recommendedName>
        <fullName evidence="3">PX domain-containing protein</fullName>
    </recommendedName>
</protein>
<dbReference type="Proteomes" id="UP001165122">
    <property type="component" value="Unassembled WGS sequence"/>
</dbReference>
<dbReference type="OrthoDB" id="10499265at2759"/>
<keyword evidence="2" id="KW-0812">Transmembrane</keyword>
<keyword evidence="5" id="KW-1185">Reference proteome</keyword>
<comment type="caution">
    <text evidence="4">The sequence shown here is derived from an EMBL/GenBank/DDBJ whole genome shotgun (WGS) entry which is preliminary data.</text>
</comment>
<dbReference type="GO" id="GO:0035091">
    <property type="term" value="F:phosphatidylinositol binding"/>
    <property type="evidence" value="ECO:0007669"/>
    <property type="project" value="InterPro"/>
</dbReference>
<organism evidence="4 5">
    <name type="scientific">Triparma laevis f. longispina</name>
    <dbReference type="NCBI Taxonomy" id="1714387"/>
    <lineage>
        <taxon>Eukaryota</taxon>
        <taxon>Sar</taxon>
        <taxon>Stramenopiles</taxon>
        <taxon>Ochrophyta</taxon>
        <taxon>Bolidophyceae</taxon>
        <taxon>Parmales</taxon>
        <taxon>Triparmaceae</taxon>
        <taxon>Triparma</taxon>
    </lineage>
</organism>
<evidence type="ECO:0000313" key="5">
    <source>
        <dbReference type="Proteomes" id="UP001165122"/>
    </source>
</evidence>
<evidence type="ECO:0000256" key="1">
    <source>
        <dbReference type="SAM" id="MobiDB-lite"/>
    </source>
</evidence>
<sequence length="303" mass="34215">MSTALSITIPSFVDRSTHLQSTPPSPSHSHHLVTFYSVNVETEGGRRWIVDKRYSDFLKLYQETEKAGAFNNKRGADFHFPKKTFFVSNKPGQSDLKNERRTSFEHMLDILNCEKESSTQSLLLTFLETSTHTTSQITTSSTPTTKPPVSTSTPWTPHSFVPYSTRGSTSHSPVPLLETPPSSTRNPKSRRSRTQSVISLGLLSYRIFIITFLIILLSLAPIVYTKPEMFEKLPTIESLGLPSSRVIHDKLKLEVLEEKVEMGRIMALEIYYNIVVKLTGIEGKVEEGAEGYYDWVVGYVYSK</sequence>
<dbReference type="SUPFAM" id="SSF64268">
    <property type="entry name" value="PX domain"/>
    <property type="match status" value="1"/>
</dbReference>
<gene>
    <name evidence="4" type="ORF">TrLO_g12986</name>
</gene>
<accession>A0A9W7FHZ5</accession>
<dbReference type="Gene3D" id="3.30.1520.10">
    <property type="entry name" value="Phox-like domain"/>
    <property type="match status" value="1"/>
</dbReference>
<dbReference type="PROSITE" id="PS50195">
    <property type="entry name" value="PX"/>
    <property type="match status" value="1"/>
</dbReference>
<dbReference type="InterPro" id="IPR036871">
    <property type="entry name" value="PX_dom_sf"/>
</dbReference>
<proteinExistence type="predicted"/>
<keyword evidence="2" id="KW-1133">Transmembrane helix</keyword>
<feature type="transmembrane region" description="Helical" evidence="2">
    <location>
        <begin position="197"/>
        <end position="224"/>
    </location>
</feature>
<reference evidence="5" key="1">
    <citation type="journal article" date="2023" name="Commun. Biol.">
        <title>Genome analysis of Parmales, the sister group of diatoms, reveals the evolutionary specialization of diatoms from phago-mixotrophs to photoautotrophs.</title>
        <authorList>
            <person name="Ban H."/>
            <person name="Sato S."/>
            <person name="Yoshikawa S."/>
            <person name="Yamada K."/>
            <person name="Nakamura Y."/>
            <person name="Ichinomiya M."/>
            <person name="Sato N."/>
            <person name="Blanc-Mathieu R."/>
            <person name="Endo H."/>
            <person name="Kuwata A."/>
            <person name="Ogata H."/>
        </authorList>
    </citation>
    <scope>NUCLEOTIDE SEQUENCE [LARGE SCALE GENOMIC DNA]</scope>
    <source>
        <strain evidence="5">NIES 3700</strain>
    </source>
</reference>
<dbReference type="CDD" id="cd06093">
    <property type="entry name" value="PX_domain"/>
    <property type="match status" value="1"/>
</dbReference>
<evidence type="ECO:0000256" key="2">
    <source>
        <dbReference type="SAM" id="Phobius"/>
    </source>
</evidence>
<feature type="compositionally biased region" description="Low complexity" evidence="1">
    <location>
        <begin position="134"/>
        <end position="159"/>
    </location>
</feature>
<name>A0A9W7FHZ5_9STRA</name>
<dbReference type="AlphaFoldDB" id="A0A9W7FHZ5"/>